<feature type="domain" description="MAM" evidence="4">
    <location>
        <begin position="1092"/>
        <end position="1269"/>
    </location>
</feature>
<keyword evidence="3" id="KW-0472">Membrane</keyword>
<keyword evidence="6" id="KW-1185">Reference proteome</keyword>
<evidence type="ECO:0000256" key="3">
    <source>
        <dbReference type="SAM" id="Phobius"/>
    </source>
</evidence>
<feature type="disulfide bond" evidence="2">
    <location>
        <begin position="1806"/>
        <end position="1818"/>
    </location>
</feature>
<dbReference type="PROSITE" id="PS50068">
    <property type="entry name" value="LDLRA_2"/>
    <property type="match status" value="3"/>
</dbReference>
<evidence type="ECO:0000256" key="2">
    <source>
        <dbReference type="PROSITE-ProRule" id="PRU00124"/>
    </source>
</evidence>
<dbReference type="SUPFAM" id="SSF57424">
    <property type="entry name" value="LDL receptor-like module"/>
    <property type="match status" value="3"/>
</dbReference>
<dbReference type="EMBL" id="VCGU01000011">
    <property type="protein sequence ID" value="TRY67679.1"/>
    <property type="molecule type" value="Genomic_DNA"/>
</dbReference>
<dbReference type="Gene3D" id="4.10.400.10">
    <property type="entry name" value="Low-density Lipoprotein Receptor"/>
    <property type="match status" value="3"/>
</dbReference>
<reference evidence="5 6" key="1">
    <citation type="journal article" date="2018" name="Nat. Ecol. Evol.">
        <title>Genomic signatures of mitonuclear coevolution across populations of Tigriopus californicus.</title>
        <authorList>
            <person name="Barreto F.S."/>
            <person name="Watson E.T."/>
            <person name="Lima T.G."/>
            <person name="Willett C.S."/>
            <person name="Edmands S."/>
            <person name="Li W."/>
            <person name="Burton R.S."/>
        </authorList>
    </citation>
    <scope>NUCLEOTIDE SEQUENCE [LARGE SCALE GENOMIC DNA]</scope>
    <source>
        <strain evidence="5 6">San Diego</strain>
    </source>
</reference>
<evidence type="ECO:0000259" key="4">
    <source>
        <dbReference type="PROSITE" id="PS50060"/>
    </source>
</evidence>
<feature type="disulfide bond" evidence="2">
    <location>
        <begin position="1813"/>
        <end position="1831"/>
    </location>
</feature>
<dbReference type="InterPro" id="IPR000998">
    <property type="entry name" value="MAM_dom"/>
</dbReference>
<evidence type="ECO:0000313" key="5">
    <source>
        <dbReference type="EMBL" id="TRY67679.1"/>
    </source>
</evidence>
<dbReference type="OMA" id="AYVILEC"/>
<dbReference type="CDD" id="cd06263">
    <property type="entry name" value="MAM"/>
    <property type="match status" value="5"/>
</dbReference>
<feature type="disulfide bond" evidence="2">
    <location>
        <begin position="2034"/>
        <end position="2046"/>
    </location>
</feature>
<feature type="domain" description="MAM" evidence="4">
    <location>
        <begin position="947"/>
        <end position="1096"/>
    </location>
</feature>
<comment type="caution">
    <text evidence="5">The sequence shown here is derived from an EMBL/GenBank/DDBJ whole genome shotgun (WGS) entry which is preliminary data.</text>
</comment>
<dbReference type="SUPFAM" id="SSF49899">
    <property type="entry name" value="Concanavalin A-like lectins/glucanases"/>
    <property type="match status" value="12"/>
</dbReference>
<feature type="disulfide bond" evidence="2">
    <location>
        <begin position="1613"/>
        <end position="1628"/>
    </location>
</feature>
<feature type="domain" description="MAM" evidence="4">
    <location>
        <begin position="257"/>
        <end position="420"/>
    </location>
</feature>
<feature type="domain" description="MAM" evidence="4">
    <location>
        <begin position="2051"/>
        <end position="2246"/>
    </location>
</feature>
<dbReference type="InterPro" id="IPR036055">
    <property type="entry name" value="LDL_receptor-like_sf"/>
</dbReference>
<feature type="disulfide bond" evidence="2">
    <location>
        <begin position="2053"/>
        <end position="2068"/>
    </location>
</feature>
<feature type="domain" description="MAM" evidence="4">
    <location>
        <begin position="1845"/>
        <end position="2012"/>
    </location>
</feature>
<gene>
    <name evidence="5" type="ORF">TCAL_02944</name>
</gene>
<dbReference type="InterPro" id="IPR002172">
    <property type="entry name" value="LDrepeatLR_classA_rpt"/>
</dbReference>
<keyword evidence="3" id="KW-1133">Transmembrane helix</keyword>
<feature type="disulfide bond" evidence="2">
    <location>
        <begin position="2041"/>
        <end position="2059"/>
    </location>
</feature>
<comment type="caution">
    <text evidence="2">Lacks conserved residue(s) required for the propagation of feature annotation.</text>
</comment>
<feature type="domain" description="MAM" evidence="4">
    <location>
        <begin position="444"/>
        <end position="529"/>
    </location>
</feature>
<feature type="disulfide bond" evidence="2">
    <location>
        <begin position="1601"/>
        <end position="1619"/>
    </location>
</feature>
<sequence>RGTHAINDTFESFRWDEVPRGVQADSSVREFGQILNLHIIQDDEAILDLVKLNQLEQGLNSVPGSKEFSSRSFGTVPNCDFENDLCSWNIEGRSAFQWNQTSGIDVLKSEFDGPQSDFDSNENGHFLLAYASNEKGQRATTKVVSPILEGVQCFTFYFVVSIGNDIDSLSIFIDSMGHKSPSLIWQLKDHKHQMWEKGQVKITNAEEYQVWIEASRPGTSEGFVAVDQFEFSEDLDNCQLIPDIASVSKSVQKPEEGNCEFENGVCTWILFGGDFAWERMNVEDLAHGELQGPETDHAGGTNGYFLYATQRSSENDKDVATFESSMFENVPQQCFHFVFNMPEGGISALILATEDAQGYREQIWKHNGLPITQWETGRVLITRDYDYTIVISVIHGNGKDGYVSIDDVRFSLLDLEECSLVPEDAIPETPTTPAPQTEHPPHVTSCTFEKDFCDWKPNGGKWNRLSGNEIQANEEIHGPDVDFDESPVEKFLVVDVAESLAAGVKRGNIVRLMNGLNEDVECMHFWYKLELKIGYFLGQGQKGYIAIDNIDLTITDTCAFIPEEAYPFPDPDYQCDFESGWCEWFAEGPDEFRFNLVKGEMISNPSYYHLPDKDHTGSAVAQYLGLEFHEQKNQRPDQDQSRGLETTLRGLTLDGKKHNFACFRFWYSHNIESQFTITLETRRLSDFRRDFVWILHQPKRNTRNTWMQGQARLRSFDQGEYEVIFKIQPNGERAGYFALDDFSLSHTDHCLINPLEALPVDQPRPVCTFEENLCYWKPYPGDDKFHFRRTDGNSVVAEGISGPQTDLNGDPEGFFVIADGSTGKFLELAALESPQYNGTITEKECFHFWYWFEDKEHIELVDIEILKEGIVAPELIWRQGDVGEQGDEKTWLEGQVDVIPDGAISYKITFSVVKGRNNFGTFAVDEFHFNAKEECPTIPKRAEIPAFFCEFELNLCGWEVKAHEDRFTFNRMTSEQIEEQGLMGPSGDFFNQKNKKFLFVDAEEGGNAGIIAVLESPKISGDKVGQCFKFVYALENSNGEHGIKSITIQSVTTILEEESVIVLWTLSDESELQKDKDSNVWVKGQTKLRSFLKKDFKADDLCGWEDSGPAEFSFVRVNGQMVSEYESDSRLPKEDHLQSDSGYYMGLERIVAKRSILGGETAIFTSPEYIYGDMPKGCIRFWYSHDRDNRLNIQLQRVNAEENVQHLWQLFNPTRSEGDPIWMQGQVLFHSHEEVNYRIQLEVKPDEEEDMGYFAFDDISISTQDDCPLVPDFALPVGVVDCDFEGGTCDWEIGHLGGDFQWHRSDVHEIQFNGQQGPMNSLSGDSFLIVQAENNGNEGDKTKLTSPIFKAESNPRLCLQFWFWIEHQGGIQSFKVNKDSEIEQSKELWTLFGEDTTEPIWNEGQVEIIPDAESIYLAVFEVIKGDTDNGFVALDNVAIISKEECPNIPAGASPPTPSPSDVIECSFDNGDLCSWGSSGADDSFNWIATNGNDQGAMENPGPSVDHLNDAQNGFMLAKQSAETENESSTQLESPLLTAGEKEYCLSFWFVIKLAFLATGIGAHNGYVGIDDISYHETTDICDIQPPEAKPSVTCSETEIKCGNQECVPLDALCDFHSDCSDNLDEVECPYLFDFETCAKETGQPICHWYQLEDIEILAWNIIPGNSSETSINGPHDTYSNILFLSHNETAEIGVEDANPELFSPEYRNSGITCKIEYHYFMHGDFGGKDVAFKPTLQKGDESSTVLDHHFAHDTEEWITAEVGIGRQTGQFKLIFDKDSSDVFNGTIAISSVSLLNCERPIAKDSCTNEEFRCKNKGCVLKQERCDMSDNCGDNSDEAGGCPGYHFNDFEADMGMFSDLDQESDFKWQLGQSTTDNRGTGPPFDHTTFGPEGRYLFINSSNEMAPNLAASIISVPFDKVRNVDQKCRVRFYFHMYGQDVGTLSLKVKPDNTPDESLSLWSTSSSKGNAWVKEDQPIEITDQGFQVIFEAKVTKLGTGDIAVDDISFTPECLVMGESTIPPTTTTSTTPTTKAPCSGDQFHCGGGTCVASAKVCDFVDDCPNAEDEATCPNLFTFNECPMLSDCGWTNDVEDALDFIAVSIKDLIDGGETSHGPNLDMNNSTEGHIVFLLNDGDVEDYSTTTAKMTGPTYENANAKCLLEFWYYLNGNTGENMALIPALKHVDLGKSTFLDYLIVDGNLESAKTWHYAVIGLGRQRGKFQISFIQQTGKTFDASVALDDVKFTDCNIPPGLPDGECPPEDSELNPNQPQFHDDCGDGSDEDRPYCAQNIVTNFEDETFGYFFLDQASIQSGEHFKLGQGITNGRGSGPPFDHTRLDPNGVYAYMDSTALANGTHTYLYSFPFKGSYQRETKICPMTIWFFLKGNRQGFVRIYKETVGSTLETLFEAKSSGISAWTRAKVNIEYQAGQIYRFVIEGELYDGDIGLDDIVFHDDFAPPVTVKPDLPPGDGLSTGAIVAIVIVPIILIVLIAGAIVFSYKRKDTRPNKMDGDTITMSNLTDIHN</sequence>
<feature type="domain" description="MAM" evidence="4">
    <location>
        <begin position="77"/>
        <end position="240"/>
    </location>
</feature>
<feature type="transmembrane region" description="Helical" evidence="3">
    <location>
        <begin position="2472"/>
        <end position="2495"/>
    </location>
</feature>
<proteinExistence type="predicted"/>
<feature type="domain" description="MAM" evidence="4">
    <location>
        <begin position="1635"/>
        <end position="1799"/>
    </location>
</feature>
<feature type="domain" description="MAM" evidence="4">
    <location>
        <begin position="1463"/>
        <end position="1549"/>
    </location>
</feature>
<feature type="non-terminal residue" evidence="5">
    <location>
        <position position="1"/>
    </location>
</feature>
<evidence type="ECO:0000256" key="1">
    <source>
        <dbReference type="ARBA" id="ARBA00023157"/>
    </source>
</evidence>
<feature type="domain" description="MAM" evidence="4">
    <location>
        <begin position="765"/>
        <end position="937"/>
    </location>
</feature>
<feature type="disulfide bond" evidence="2">
    <location>
        <begin position="1594"/>
        <end position="1606"/>
    </location>
</feature>
<dbReference type="PANTHER" id="PTHR23282:SF146">
    <property type="entry name" value="RT07201P-RELATED"/>
    <property type="match status" value="1"/>
</dbReference>
<evidence type="ECO:0000313" key="6">
    <source>
        <dbReference type="Proteomes" id="UP000318571"/>
    </source>
</evidence>
<dbReference type="STRING" id="6832.A0A553NQL8"/>
<name>A0A553NQL8_TIGCA</name>
<dbReference type="Gene3D" id="2.60.120.200">
    <property type="match status" value="12"/>
</dbReference>
<feature type="domain" description="MAM" evidence="4">
    <location>
        <begin position="2288"/>
        <end position="2455"/>
    </location>
</feature>
<feature type="domain" description="MAM" evidence="4">
    <location>
        <begin position="1280"/>
        <end position="1447"/>
    </location>
</feature>
<dbReference type="GO" id="GO:0016020">
    <property type="term" value="C:membrane"/>
    <property type="evidence" value="ECO:0007669"/>
    <property type="project" value="InterPro"/>
</dbReference>
<protein>
    <recommendedName>
        <fullName evidence="4">MAM domain-containing protein</fullName>
    </recommendedName>
</protein>
<keyword evidence="3" id="KW-0812">Transmembrane</keyword>
<dbReference type="SMART" id="SM00192">
    <property type="entry name" value="LDLa"/>
    <property type="match status" value="3"/>
</dbReference>
<keyword evidence="1 2" id="KW-1015">Disulfide bond</keyword>
<dbReference type="PROSITE" id="PS01209">
    <property type="entry name" value="LDLRA_1"/>
    <property type="match status" value="2"/>
</dbReference>
<feature type="domain" description="MAM" evidence="4">
    <location>
        <begin position="573"/>
        <end position="752"/>
    </location>
</feature>
<dbReference type="InterPro" id="IPR051560">
    <property type="entry name" value="MAM_domain-containing"/>
</dbReference>
<dbReference type="SMART" id="SM00137">
    <property type="entry name" value="MAM"/>
    <property type="match status" value="6"/>
</dbReference>
<dbReference type="Proteomes" id="UP000318571">
    <property type="component" value="Chromosome 4"/>
</dbReference>
<dbReference type="CDD" id="cd00112">
    <property type="entry name" value="LDLa"/>
    <property type="match status" value="3"/>
</dbReference>
<dbReference type="PRINTS" id="PR00261">
    <property type="entry name" value="LDLRECEPTOR"/>
</dbReference>
<dbReference type="Pfam" id="PF00057">
    <property type="entry name" value="Ldl_recept_a"/>
    <property type="match status" value="2"/>
</dbReference>
<dbReference type="InterPro" id="IPR013320">
    <property type="entry name" value="ConA-like_dom_sf"/>
</dbReference>
<dbReference type="InterPro" id="IPR023415">
    <property type="entry name" value="LDLR_class-A_CS"/>
</dbReference>
<accession>A0A553NQL8</accession>
<dbReference type="PANTHER" id="PTHR23282">
    <property type="entry name" value="APICAL ENDOSOMAL GLYCOPROTEIN PRECURSOR"/>
    <property type="match status" value="1"/>
</dbReference>
<dbReference type="PROSITE" id="PS50060">
    <property type="entry name" value="MAM_2"/>
    <property type="match status" value="13"/>
</dbReference>
<dbReference type="Pfam" id="PF00629">
    <property type="entry name" value="MAM"/>
    <property type="match status" value="12"/>
</dbReference>
<organism evidence="5 6">
    <name type="scientific">Tigriopus californicus</name>
    <name type="common">Marine copepod</name>
    <dbReference type="NCBI Taxonomy" id="6832"/>
    <lineage>
        <taxon>Eukaryota</taxon>
        <taxon>Metazoa</taxon>
        <taxon>Ecdysozoa</taxon>
        <taxon>Arthropoda</taxon>
        <taxon>Crustacea</taxon>
        <taxon>Multicrustacea</taxon>
        <taxon>Hexanauplia</taxon>
        <taxon>Copepoda</taxon>
        <taxon>Harpacticoida</taxon>
        <taxon>Harpacticidae</taxon>
        <taxon>Tigriopus</taxon>
    </lineage>
</organism>